<proteinExistence type="predicted"/>
<comment type="caution">
    <text evidence="2">The sequence shown here is derived from an EMBL/GenBank/DDBJ whole genome shotgun (WGS) entry which is preliminary data.</text>
</comment>
<sequence>MGRRGPDVAVYRNCSFVISLLNRERLNYEAGSQLHLDHGELTAITAAGEQRRVPVREWQDVIINAADVLTNRWRRQPPAPSPSGDGNSPHAG</sequence>
<dbReference type="RefSeq" id="WP_046365822.1">
    <property type="nucleotide sequence ID" value="NZ_CALTXN010000061.1"/>
</dbReference>
<gene>
    <name evidence="2" type="ORF">WN67_25295</name>
</gene>
<accession>A0A0M2JWI0</accession>
<dbReference type="Proteomes" id="UP000034150">
    <property type="component" value="Unassembled WGS sequence"/>
</dbReference>
<keyword evidence="3" id="KW-1185">Reference proteome</keyword>
<organism evidence="2 3">
    <name type="scientific">Mycolicibacterium obuense</name>
    <dbReference type="NCBI Taxonomy" id="1807"/>
    <lineage>
        <taxon>Bacteria</taxon>
        <taxon>Bacillati</taxon>
        <taxon>Actinomycetota</taxon>
        <taxon>Actinomycetes</taxon>
        <taxon>Mycobacteriales</taxon>
        <taxon>Mycobacteriaceae</taxon>
        <taxon>Mycolicibacterium</taxon>
    </lineage>
</organism>
<dbReference type="AlphaFoldDB" id="A0A0M2JWI0"/>
<reference evidence="2 3" key="1">
    <citation type="journal article" date="2015" name="Genome Announc.">
        <title>Draft Genome Sequence of Mycobacterium obuense Strain UC1, Isolated from Patient Sputum.</title>
        <authorList>
            <person name="Greninger A.L."/>
            <person name="Cunningham G."/>
            <person name="Hsu E.D."/>
            <person name="Yu J.M."/>
            <person name="Chiu C.Y."/>
            <person name="Miller S."/>
        </authorList>
    </citation>
    <scope>NUCLEOTIDE SEQUENCE [LARGE SCALE GENOMIC DNA]</scope>
    <source>
        <strain evidence="2 3">UC1</strain>
    </source>
</reference>
<feature type="region of interest" description="Disordered" evidence="1">
    <location>
        <begin position="71"/>
        <end position="92"/>
    </location>
</feature>
<dbReference type="PATRIC" id="fig|1807.13.peg.5660"/>
<protein>
    <submittedName>
        <fullName evidence="2">Uncharacterized protein</fullName>
    </submittedName>
</protein>
<dbReference type="EMBL" id="LAUZ02000116">
    <property type="protein sequence ID" value="KKE99198.1"/>
    <property type="molecule type" value="Genomic_DNA"/>
</dbReference>
<evidence type="ECO:0000256" key="1">
    <source>
        <dbReference type="SAM" id="MobiDB-lite"/>
    </source>
</evidence>
<evidence type="ECO:0000313" key="3">
    <source>
        <dbReference type="Proteomes" id="UP000034150"/>
    </source>
</evidence>
<name>A0A0M2JWI0_9MYCO</name>
<evidence type="ECO:0000313" key="2">
    <source>
        <dbReference type="EMBL" id="KKE99198.1"/>
    </source>
</evidence>
<dbReference type="OrthoDB" id="9949196at2"/>